<dbReference type="InterPro" id="IPR035516">
    <property type="entry name" value="Gyrase/topoIV_suA_C"/>
</dbReference>
<dbReference type="SUPFAM" id="SSF101904">
    <property type="entry name" value="GyrA/ParC C-terminal domain-like"/>
    <property type="match status" value="1"/>
</dbReference>
<dbReference type="NCBIfam" id="NF004044">
    <property type="entry name" value="PRK05561.1"/>
    <property type="match status" value="1"/>
</dbReference>
<dbReference type="PANTHER" id="PTHR43493:SF1">
    <property type="entry name" value="DNA TOPOISOMERASE 4 SUBUNIT A"/>
    <property type="match status" value="1"/>
</dbReference>
<comment type="catalytic activity">
    <reaction evidence="1 7 8">
        <text>ATP-dependent breakage, passage and rejoining of double-stranded DNA.</text>
        <dbReference type="EC" id="5.6.2.2"/>
    </reaction>
</comment>
<dbReference type="GO" id="GO:0007059">
    <property type="term" value="P:chromosome segregation"/>
    <property type="evidence" value="ECO:0007669"/>
    <property type="project" value="UniProtKB-UniRule"/>
</dbReference>
<comment type="subcellular location">
    <subcellularLocation>
        <location evidence="7">Cell membrane</location>
        <topology evidence="7">Peripheral membrane protein</topology>
    </subcellularLocation>
</comment>
<dbReference type="PATRIC" id="fig|35806.4.peg.3635"/>
<keyword evidence="2 7" id="KW-1003">Cell membrane</keyword>
<comment type="similarity">
    <text evidence="7">Belongs to the type II topoisomerase GyrA/ParC subunit family. ParC type 1 subfamily.</text>
</comment>
<dbReference type="Pfam" id="PF00521">
    <property type="entry name" value="DNA_topoisoIV"/>
    <property type="match status" value="1"/>
</dbReference>
<dbReference type="EMBL" id="AP014800">
    <property type="protein sequence ID" value="BAQ70673.1"/>
    <property type="molecule type" value="Genomic_DNA"/>
</dbReference>
<accession>A0A0D6B6B9</accession>
<dbReference type="GO" id="GO:0005694">
    <property type="term" value="C:chromosome"/>
    <property type="evidence" value="ECO:0007669"/>
    <property type="project" value="InterPro"/>
</dbReference>
<feature type="site" description="Interaction with DNA" evidence="7">
    <location>
        <position position="100"/>
    </location>
</feature>
<dbReference type="AlphaFoldDB" id="A0A0D6B6B9"/>
<dbReference type="InterPro" id="IPR013757">
    <property type="entry name" value="Topo_IIA_A_a_sf"/>
</dbReference>
<dbReference type="InterPro" id="IPR050220">
    <property type="entry name" value="Type_II_DNA_Topoisomerases"/>
</dbReference>
<evidence type="ECO:0000256" key="6">
    <source>
        <dbReference type="ARBA" id="ARBA00023235"/>
    </source>
</evidence>
<feature type="domain" description="Topo IIA-type catalytic" evidence="10">
    <location>
        <begin position="56"/>
        <end position="545"/>
    </location>
</feature>
<organism evidence="11 12">
    <name type="scientific">Rhodovulum sulfidophilum</name>
    <name type="common">Rhodobacter sulfidophilus</name>
    <dbReference type="NCBI Taxonomy" id="35806"/>
    <lineage>
        <taxon>Bacteria</taxon>
        <taxon>Pseudomonadati</taxon>
        <taxon>Pseudomonadota</taxon>
        <taxon>Alphaproteobacteria</taxon>
        <taxon>Rhodobacterales</taxon>
        <taxon>Paracoccaceae</taxon>
        <taxon>Rhodovulum</taxon>
    </lineage>
</organism>
<dbReference type="Pfam" id="PF03989">
    <property type="entry name" value="DNA_gyraseA_C"/>
    <property type="match status" value="3"/>
</dbReference>
<dbReference type="GO" id="GO:0003918">
    <property type="term" value="F:DNA topoisomerase type II (double strand cut, ATP-hydrolyzing) activity"/>
    <property type="evidence" value="ECO:0007669"/>
    <property type="project" value="UniProtKB-UniRule"/>
</dbReference>
<dbReference type="GO" id="GO:0009330">
    <property type="term" value="C:DNA topoisomerase type II (double strand cut, ATP-hydrolyzing) complex"/>
    <property type="evidence" value="ECO:0007669"/>
    <property type="project" value="TreeGrafter"/>
</dbReference>
<feature type="region of interest" description="Disordered" evidence="9">
    <location>
        <begin position="1"/>
        <end position="33"/>
    </location>
</feature>
<dbReference type="GO" id="GO:0005737">
    <property type="term" value="C:cytoplasm"/>
    <property type="evidence" value="ECO:0007669"/>
    <property type="project" value="TreeGrafter"/>
</dbReference>
<feature type="site" description="Transition state stabilizer" evidence="7">
    <location>
        <position position="143"/>
    </location>
</feature>
<dbReference type="CDD" id="cd00187">
    <property type="entry name" value="TOP4c"/>
    <property type="match status" value="1"/>
</dbReference>
<evidence type="ECO:0000256" key="5">
    <source>
        <dbReference type="ARBA" id="ARBA00023136"/>
    </source>
</evidence>
<evidence type="ECO:0000256" key="1">
    <source>
        <dbReference type="ARBA" id="ARBA00000185"/>
    </source>
</evidence>
<feature type="site" description="Interaction with DNA" evidence="7">
    <location>
        <position position="102"/>
    </location>
</feature>
<evidence type="ECO:0000256" key="9">
    <source>
        <dbReference type="SAM" id="MobiDB-lite"/>
    </source>
</evidence>
<dbReference type="PROSITE" id="PS52040">
    <property type="entry name" value="TOPO_IIA"/>
    <property type="match status" value="1"/>
</dbReference>
<protein>
    <recommendedName>
        <fullName evidence="7">DNA topoisomerase 4 subunit A</fullName>
        <ecNumber evidence="7">5.6.2.2</ecNumber>
    </recommendedName>
    <alternativeName>
        <fullName evidence="7">Topoisomerase IV subunit A</fullName>
    </alternativeName>
</protein>
<comment type="function">
    <text evidence="7">Topoisomerase IV is essential for chromosome segregation. It relaxes supercoiled DNA. Performs the decatenation events required during the replication of a circular DNA molecule.</text>
</comment>
<dbReference type="Gene3D" id="3.90.199.10">
    <property type="entry name" value="Topoisomerase II, domain 5"/>
    <property type="match status" value="1"/>
</dbReference>
<feature type="region of interest" description="Disordered" evidence="9">
    <location>
        <begin position="766"/>
        <end position="785"/>
    </location>
</feature>
<dbReference type="InterPro" id="IPR013760">
    <property type="entry name" value="Topo_IIA-like_dom_sf"/>
</dbReference>
<feature type="site" description="Interaction with DNA" evidence="7">
    <location>
        <position position="64"/>
    </location>
</feature>
<keyword evidence="6 7" id="KW-0413">Isomerase</keyword>
<dbReference type="EC" id="5.6.2.2" evidence="7"/>
<dbReference type="Gene3D" id="1.10.268.10">
    <property type="entry name" value="Topoisomerase, domain 3"/>
    <property type="match status" value="1"/>
</dbReference>
<evidence type="ECO:0000256" key="3">
    <source>
        <dbReference type="ARBA" id="ARBA00023029"/>
    </source>
</evidence>
<keyword evidence="5 7" id="KW-0472">Membrane</keyword>
<dbReference type="eggNOG" id="COG0188">
    <property type="taxonomic scope" value="Bacteria"/>
</dbReference>
<feature type="compositionally biased region" description="Basic and acidic residues" evidence="9">
    <location>
        <begin position="24"/>
        <end position="33"/>
    </location>
</feature>
<evidence type="ECO:0000313" key="12">
    <source>
        <dbReference type="Proteomes" id="UP000064912"/>
    </source>
</evidence>
<dbReference type="InterPro" id="IPR005742">
    <property type="entry name" value="TopoIV_A_Gneg"/>
</dbReference>
<dbReference type="InterPro" id="IPR002205">
    <property type="entry name" value="Topo_IIA_dom_A"/>
</dbReference>
<feature type="active site" description="O-(5'-phospho-DNA)-tyrosine intermediate" evidence="7 8">
    <location>
        <position position="144"/>
    </location>
</feature>
<dbReference type="PANTHER" id="PTHR43493">
    <property type="entry name" value="DNA GYRASE/TOPOISOMERASE SUBUNIT A"/>
    <property type="match status" value="1"/>
</dbReference>
<evidence type="ECO:0000313" key="11">
    <source>
        <dbReference type="EMBL" id="BAQ70673.1"/>
    </source>
</evidence>
<dbReference type="Gene3D" id="2.120.10.90">
    <property type="entry name" value="DNA gyrase/topoisomerase IV, subunit A, C-terminal"/>
    <property type="match status" value="1"/>
</dbReference>
<reference evidence="11 12" key="1">
    <citation type="submission" date="2015-02" db="EMBL/GenBank/DDBJ databases">
        <title>Genome sequene of Rhodovulum sulfidophilum DSM 2351.</title>
        <authorList>
            <person name="Nagao N."/>
        </authorList>
    </citation>
    <scope>NUCLEOTIDE SEQUENCE [LARGE SCALE GENOMIC DNA]</scope>
    <source>
        <strain evidence="11 12">DSM 2351</strain>
    </source>
</reference>
<proteinExistence type="inferred from homology"/>
<evidence type="ECO:0000256" key="4">
    <source>
        <dbReference type="ARBA" id="ARBA00023125"/>
    </source>
</evidence>
<keyword evidence="3 7" id="KW-0799">Topoisomerase</keyword>
<dbReference type="SMART" id="SM00434">
    <property type="entry name" value="TOP4c"/>
    <property type="match status" value="1"/>
</dbReference>
<dbReference type="GO" id="GO:0005524">
    <property type="term" value="F:ATP binding"/>
    <property type="evidence" value="ECO:0007669"/>
    <property type="project" value="InterPro"/>
</dbReference>
<comment type="subunit">
    <text evidence="7">Heterotetramer composed of ParC and ParE.</text>
</comment>
<sequence>MPAHSPLDPFRAPLYTPAMSDATEDPKHDALSEPLRRAIGERYLTYALSTIMDRALPDARDGMKPVHRRILFAMRELKLTATGGFRKSAKISGDVMGNYHPHGDAAIYDAMARLAQDFNVRYPLVDGQGNFGNIDGDNPAASRYTEARLTAAAEALMEGLSENAVDFRPNYDGTLEEPAVLPAAFPNLLANGSSGIAVGMATNIPPHNIDDLVGACLHLIKAPDAQDDTLLQYVPGPDFPTGGVIVEPKDSIAQAYRTGRGSFRLRARWEVEDLGRGQWQVVVTEIPYQVQKSKLIERIADLIQTKKIPILADVRDESAEDVRLVLEPRSRNVDPEVLMSTLFRNSDLEIRFSLNMNVLIDGRTPKVCSLKEVLRAFLDHRREVLIRRSQHRLDKIDHRLEVLAGLLIAFLNLDRVIDIIRYDDDPKAALMAEDWTQPHARAMSERDYVSPLPSAGPGGLTEVQAEAILNMRLRSLRRLEEMELTAERDRLTEERAGLLELLGQEEIQWKRIAEELREVRKNFGARAPGGARRTVFAEAAEVAEVPIEAMIEREPVTVVCSKMGWIRAMKGHLADGSALKFKDGDEGRFLIQAETTDKLILFGANGRFYTLPVVQLPGGRGMGEPVRLMVDLPNESEIVALFIHRPGEKLLVASSAGDGFLIAGDDVLAQTRAGKQALNVRAPAVARVCVPVHGDHVACVGQNRKVLVFPLEELPEMGRGKGVRLQKYKDGGLADATTFTLADGLSWHDPAGRTRTETDLTDWLGKRAGSGRMAPRGFPRDNRFT</sequence>
<evidence type="ECO:0000256" key="8">
    <source>
        <dbReference type="PROSITE-ProRule" id="PRU01384"/>
    </source>
</evidence>
<dbReference type="GO" id="GO:0006265">
    <property type="term" value="P:DNA topological change"/>
    <property type="evidence" value="ECO:0007669"/>
    <property type="project" value="UniProtKB-UniRule"/>
</dbReference>
<keyword evidence="4 7" id="KW-0238">DNA-binding</keyword>
<evidence type="ECO:0000256" key="2">
    <source>
        <dbReference type="ARBA" id="ARBA00022475"/>
    </source>
</evidence>
<dbReference type="InterPro" id="IPR013758">
    <property type="entry name" value="Topo_IIA_A/C_ab"/>
</dbReference>
<dbReference type="KEGG" id="rsu:NHU_03541"/>
<dbReference type="InterPro" id="IPR006691">
    <property type="entry name" value="GyrA/parC_rep"/>
</dbReference>
<dbReference type="Proteomes" id="UP000064912">
    <property type="component" value="Chromosome"/>
</dbReference>
<dbReference type="GO" id="GO:0003677">
    <property type="term" value="F:DNA binding"/>
    <property type="evidence" value="ECO:0007669"/>
    <property type="project" value="UniProtKB-UniRule"/>
</dbReference>
<name>A0A0D6B6B9_RHOSU</name>
<dbReference type="HAMAP" id="MF_00936">
    <property type="entry name" value="ParC_type1"/>
    <property type="match status" value="1"/>
</dbReference>
<dbReference type="Gene3D" id="3.30.1360.40">
    <property type="match status" value="1"/>
</dbReference>
<evidence type="ECO:0000259" key="10">
    <source>
        <dbReference type="PROSITE" id="PS52040"/>
    </source>
</evidence>
<evidence type="ECO:0000256" key="7">
    <source>
        <dbReference type="HAMAP-Rule" id="MF_00936"/>
    </source>
</evidence>
<gene>
    <name evidence="7 11" type="primary">parC</name>
    <name evidence="11" type="ORF">NHU_03541</name>
</gene>
<dbReference type="GO" id="GO:0019897">
    <property type="term" value="C:extrinsic component of plasma membrane"/>
    <property type="evidence" value="ECO:0007669"/>
    <property type="project" value="UniProtKB-UniRule"/>
</dbReference>
<dbReference type="SUPFAM" id="SSF56719">
    <property type="entry name" value="Type II DNA topoisomerase"/>
    <property type="match status" value="1"/>
</dbReference>